<evidence type="ECO:0000256" key="2">
    <source>
        <dbReference type="ARBA" id="ARBA00009183"/>
    </source>
</evidence>
<evidence type="ECO:0000256" key="5">
    <source>
        <dbReference type="ARBA" id="ARBA00022857"/>
    </source>
</evidence>
<accession>A0AAN6GWD2</accession>
<keyword evidence="7 8" id="KW-0503">Monooxygenase</keyword>
<dbReference type="SUPFAM" id="SSF51905">
    <property type="entry name" value="FAD/NAD(P)-binding domain"/>
    <property type="match status" value="1"/>
</dbReference>
<proteinExistence type="inferred from homology"/>
<comment type="similarity">
    <text evidence="2">Belongs to the FMO family.</text>
</comment>
<evidence type="ECO:0000256" key="7">
    <source>
        <dbReference type="ARBA" id="ARBA00023033"/>
    </source>
</evidence>
<feature type="non-terminal residue" evidence="8">
    <location>
        <position position="270"/>
    </location>
</feature>
<organism evidence="8 9">
    <name type="scientific">Friedmanniomyces endolithicus</name>
    <dbReference type="NCBI Taxonomy" id="329885"/>
    <lineage>
        <taxon>Eukaryota</taxon>
        <taxon>Fungi</taxon>
        <taxon>Dikarya</taxon>
        <taxon>Ascomycota</taxon>
        <taxon>Pezizomycotina</taxon>
        <taxon>Dothideomycetes</taxon>
        <taxon>Dothideomycetidae</taxon>
        <taxon>Mycosphaerellales</taxon>
        <taxon>Teratosphaeriaceae</taxon>
        <taxon>Friedmanniomyces</taxon>
    </lineage>
</organism>
<dbReference type="GO" id="GO:0050661">
    <property type="term" value="F:NADP binding"/>
    <property type="evidence" value="ECO:0007669"/>
    <property type="project" value="InterPro"/>
</dbReference>
<dbReference type="AlphaFoldDB" id="A0AAN6GWD2"/>
<evidence type="ECO:0000256" key="6">
    <source>
        <dbReference type="ARBA" id="ARBA00023002"/>
    </source>
</evidence>
<dbReference type="InterPro" id="IPR050346">
    <property type="entry name" value="FMO-like"/>
</dbReference>
<keyword evidence="5" id="KW-0521">NADP</keyword>
<comment type="cofactor">
    <cofactor evidence="1">
        <name>FAD</name>
        <dbReference type="ChEBI" id="CHEBI:57692"/>
    </cofactor>
</comment>
<dbReference type="GO" id="GO:0050660">
    <property type="term" value="F:flavin adenine dinucleotide binding"/>
    <property type="evidence" value="ECO:0007669"/>
    <property type="project" value="InterPro"/>
</dbReference>
<dbReference type="InterPro" id="IPR036188">
    <property type="entry name" value="FAD/NAD-bd_sf"/>
</dbReference>
<evidence type="ECO:0000256" key="3">
    <source>
        <dbReference type="ARBA" id="ARBA00022630"/>
    </source>
</evidence>
<dbReference type="InterPro" id="IPR000960">
    <property type="entry name" value="Flavin_mOase"/>
</dbReference>
<keyword evidence="9" id="KW-1185">Reference proteome</keyword>
<dbReference type="EMBL" id="JAUJLE010001584">
    <property type="protein sequence ID" value="KAK0948906.1"/>
    <property type="molecule type" value="Genomic_DNA"/>
</dbReference>
<dbReference type="FunFam" id="3.50.50.60:FF:000138">
    <property type="entry name" value="Flavin-containing monooxygenase"/>
    <property type="match status" value="1"/>
</dbReference>
<dbReference type="PRINTS" id="PR00370">
    <property type="entry name" value="FMOXYGENASE"/>
</dbReference>
<keyword evidence="4" id="KW-0274">FAD</keyword>
<dbReference type="Pfam" id="PF00743">
    <property type="entry name" value="FMO-like"/>
    <property type="match status" value="2"/>
</dbReference>
<keyword evidence="6" id="KW-0560">Oxidoreductase</keyword>
<dbReference type="Proteomes" id="UP001175353">
    <property type="component" value="Unassembled WGS sequence"/>
</dbReference>
<gene>
    <name evidence="8" type="primary">FMO1_2</name>
    <name evidence="8" type="ORF">LTR91_026878</name>
</gene>
<reference evidence="8" key="1">
    <citation type="submission" date="2023-06" db="EMBL/GenBank/DDBJ databases">
        <title>Black Yeasts Isolated from many extreme environments.</title>
        <authorList>
            <person name="Coleine C."/>
            <person name="Stajich J.E."/>
            <person name="Selbmann L."/>
        </authorList>
    </citation>
    <scope>NUCLEOTIDE SEQUENCE</scope>
    <source>
        <strain evidence="8">CCFEE 5200</strain>
    </source>
</reference>
<evidence type="ECO:0000256" key="4">
    <source>
        <dbReference type="ARBA" id="ARBA00022827"/>
    </source>
</evidence>
<evidence type="ECO:0000313" key="9">
    <source>
        <dbReference type="Proteomes" id="UP001175353"/>
    </source>
</evidence>
<comment type="caution">
    <text evidence="8">The sequence shown here is derived from an EMBL/GenBank/DDBJ whole genome shotgun (WGS) entry which is preliminary data.</text>
</comment>
<dbReference type="InterPro" id="IPR020946">
    <property type="entry name" value="Flavin_mOase-like"/>
</dbReference>
<name>A0AAN6GWD2_9PEZI</name>
<keyword evidence="3" id="KW-0285">Flavoprotein</keyword>
<evidence type="ECO:0000256" key="1">
    <source>
        <dbReference type="ARBA" id="ARBA00001974"/>
    </source>
</evidence>
<protein>
    <submittedName>
        <fullName evidence="8">Monooxygenase</fullName>
    </submittedName>
</protein>
<dbReference type="Gene3D" id="3.50.50.60">
    <property type="entry name" value="FAD/NAD(P)-binding domain"/>
    <property type="match status" value="1"/>
</dbReference>
<sequence>MDARAGADRLMWHQKDAAGVPDKQMPEETVFTTPLYDRLETNIPRDLMGFSDFDWPEDSQLFPRHETVLEYIKRYAEDIRHLIRYKTQVLDVCPTKDARWRIRTQDLSHRDVTESEEIFDAVVVANGHFNVPYIPEVHGMEEWSKAYPGRISHSKFYRTPDQYAGKKVIVVGNSASGVDIGSQIQQSCSPPLLMSSKSESFLVNTPSPDKMDKPPIAEFLTKDRSVRFKDGTIERDVDAILYCTGYFYSFPFLKSLDPPVVTSGERVENL</sequence>
<dbReference type="PANTHER" id="PTHR23023">
    <property type="entry name" value="DIMETHYLANILINE MONOOXYGENASE"/>
    <property type="match status" value="1"/>
</dbReference>
<evidence type="ECO:0000313" key="8">
    <source>
        <dbReference type="EMBL" id="KAK0948906.1"/>
    </source>
</evidence>
<dbReference type="GO" id="GO:0004499">
    <property type="term" value="F:N,N-dimethylaniline monooxygenase activity"/>
    <property type="evidence" value="ECO:0007669"/>
    <property type="project" value="InterPro"/>
</dbReference>